<name>A0AAV8ZCJ6_9CUCU</name>
<sequence length="680" mass="77055">MRISYSNHYKGCESETDTEEFEKVGQSPLELNFDKQIPSPRPGMQDASTSTEHTLSVSSTQSNTESFTNIKNPSLESIDESSNLKHLTSNVDSCFNSHYQQSQGNANNLLALSKSPVSPNAPHSPKEVHANSPNSPVLGHQPANDFINDEFYIDESLPSSLSIEAGNSQGEFVKQLDTANNVVALLQHYESLSSSWENLIVEKDNTGREIVEVMKRDFETSLEDLKKIERLKNEQIENLLLEKTALEAEVLKTCSDINELQENRRLQEKEVEKEKGIKEATDRLNREHKAEIENISSLPNTALLLQMTENFELDKEKAVKEALQKEKEKWEKLLNDTVKQMEAKFKEEREVLLQDVARKISEEKDKQIEVLREREKNLNLECIKYKSTIQQLAECEAESHDSDLLEKINNLEKQKECLEEELEKVKSEKIADLAASVAVCEGKVDATTSPVRHREGASKSDIPRSYKLNIDNCKAGDHVMVLWDADHESFRIIQENKHMYFLHCDYLDGLGLESQNRYKVRKGTKFFRVKVKPVTFPGPSRDVTQSFYHPRNATHEAAAMSQREGVPFAAFLSVEGPPVHLESCEEKDECDGLLQTDPEIIQPETVETTFAEDSGIVDNIEQATAALEEANALETKDEQSESSDRCSVCSTKLGEQHAYISSTWLEMMISRVFSKSFQNE</sequence>
<evidence type="ECO:0000313" key="3">
    <source>
        <dbReference type="EMBL" id="KAJ8961273.1"/>
    </source>
</evidence>
<organism evidence="3 4">
    <name type="scientific">Aromia moschata</name>
    <dbReference type="NCBI Taxonomy" id="1265417"/>
    <lineage>
        <taxon>Eukaryota</taxon>
        <taxon>Metazoa</taxon>
        <taxon>Ecdysozoa</taxon>
        <taxon>Arthropoda</taxon>
        <taxon>Hexapoda</taxon>
        <taxon>Insecta</taxon>
        <taxon>Pterygota</taxon>
        <taxon>Neoptera</taxon>
        <taxon>Endopterygota</taxon>
        <taxon>Coleoptera</taxon>
        <taxon>Polyphaga</taxon>
        <taxon>Cucujiformia</taxon>
        <taxon>Chrysomeloidea</taxon>
        <taxon>Cerambycidae</taxon>
        <taxon>Cerambycinae</taxon>
        <taxon>Callichromatini</taxon>
        <taxon>Aromia</taxon>
    </lineage>
</organism>
<feature type="coiled-coil region" evidence="1">
    <location>
        <begin position="313"/>
        <end position="428"/>
    </location>
</feature>
<keyword evidence="1" id="KW-0175">Coiled coil</keyword>
<feature type="region of interest" description="Disordered" evidence="2">
    <location>
        <begin position="1"/>
        <end position="74"/>
    </location>
</feature>
<gene>
    <name evidence="3" type="ORF">NQ318_008958</name>
</gene>
<evidence type="ECO:0008006" key="5">
    <source>
        <dbReference type="Google" id="ProtNLM"/>
    </source>
</evidence>
<feature type="coiled-coil region" evidence="1">
    <location>
        <begin position="222"/>
        <end position="283"/>
    </location>
</feature>
<dbReference type="AlphaFoldDB" id="A0AAV8ZCJ6"/>
<keyword evidence="4" id="KW-1185">Reference proteome</keyword>
<evidence type="ECO:0000256" key="2">
    <source>
        <dbReference type="SAM" id="MobiDB-lite"/>
    </source>
</evidence>
<dbReference type="EMBL" id="JAPWTK010000006">
    <property type="protein sequence ID" value="KAJ8961273.1"/>
    <property type="molecule type" value="Genomic_DNA"/>
</dbReference>
<evidence type="ECO:0000313" key="4">
    <source>
        <dbReference type="Proteomes" id="UP001162162"/>
    </source>
</evidence>
<evidence type="ECO:0000256" key="1">
    <source>
        <dbReference type="SAM" id="Coils"/>
    </source>
</evidence>
<proteinExistence type="predicted"/>
<reference evidence="3" key="1">
    <citation type="journal article" date="2023" name="Insect Mol. Biol.">
        <title>Genome sequencing provides insights into the evolution of gene families encoding plant cell wall-degrading enzymes in longhorned beetles.</title>
        <authorList>
            <person name="Shin N.R."/>
            <person name="Okamura Y."/>
            <person name="Kirsch R."/>
            <person name="Pauchet Y."/>
        </authorList>
    </citation>
    <scope>NUCLEOTIDE SEQUENCE</scope>
    <source>
        <strain evidence="3">AMC_N1</strain>
    </source>
</reference>
<feature type="compositionally biased region" description="Polar residues" evidence="2">
    <location>
        <begin position="46"/>
        <end position="74"/>
    </location>
</feature>
<protein>
    <recommendedName>
        <fullName evidence="5">RB1-inducible coiled-coil protein 1</fullName>
    </recommendedName>
</protein>
<feature type="region of interest" description="Disordered" evidence="2">
    <location>
        <begin position="111"/>
        <end position="133"/>
    </location>
</feature>
<comment type="caution">
    <text evidence="3">The sequence shown here is derived from an EMBL/GenBank/DDBJ whole genome shotgun (WGS) entry which is preliminary data.</text>
</comment>
<accession>A0AAV8ZCJ6</accession>
<dbReference type="Proteomes" id="UP001162162">
    <property type="component" value="Unassembled WGS sequence"/>
</dbReference>